<evidence type="ECO:0000256" key="2">
    <source>
        <dbReference type="ARBA" id="ARBA00008018"/>
    </source>
</evidence>
<feature type="compositionally biased region" description="Pro residues" evidence="7">
    <location>
        <begin position="168"/>
        <end position="179"/>
    </location>
</feature>
<evidence type="ECO:0000256" key="7">
    <source>
        <dbReference type="SAM" id="MobiDB-lite"/>
    </source>
</evidence>
<dbReference type="Gene3D" id="3.30.110.20">
    <property type="entry name" value="Alba-like domain"/>
    <property type="match status" value="1"/>
</dbReference>
<gene>
    <name evidence="9" type="primary">RPP25L</name>
</gene>
<feature type="region of interest" description="Disordered" evidence="7">
    <location>
        <begin position="42"/>
        <end position="223"/>
    </location>
</feature>
<dbReference type="SUPFAM" id="SSF82704">
    <property type="entry name" value="AlbA-like"/>
    <property type="match status" value="1"/>
</dbReference>
<comment type="function">
    <text evidence="4">May be a component of ribonuclease P or MRP.</text>
</comment>
<dbReference type="InterPro" id="IPR002775">
    <property type="entry name" value="DNA/RNA-bd_Alba-like"/>
</dbReference>
<feature type="domain" description="DNA/RNA-binding protein Alba-like" evidence="8">
    <location>
        <begin position="252"/>
        <end position="313"/>
    </location>
</feature>
<evidence type="ECO:0000256" key="4">
    <source>
        <dbReference type="ARBA" id="ARBA00060235"/>
    </source>
</evidence>
<reference evidence="9 10" key="1">
    <citation type="journal article" date="2020" name="Nat. Commun.">
        <title>Donkey genomes provide new insights into domestication and selection for coat color.</title>
        <authorList>
            <person name="Wang"/>
            <person name="C."/>
            <person name="Li"/>
            <person name="H."/>
            <person name="Guo"/>
            <person name="Y."/>
            <person name="Huang"/>
            <person name="J."/>
            <person name="Sun"/>
            <person name="Y."/>
            <person name="Min"/>
            <person name="J."/>
            <person name="Wang"/>
            <person name="J."/>
            <person name="Fang"/>
            <person name="X."/>
            <person name="Zhao"/>
            <person name="Z."/>
            <person name="Wang"/>
            <person name="S."/>
            <person name="Zhang"/>
            <person name="Y."/>
            <person name="Liu"/>
            <person name="Q."/>
            <person name="Jiang"/>
            <person name="Q."/>
            <person name="Wang"/>
            <person name="X."/>
            <person name="Guo"/>
            <person name="Y."/>
            <person name="Yang"/>
            <person name="C."/>
            <person name="Wang"/>
            <person name="Y."/>
            <person name="Tian"/>
            <person name="F."/>
            <person name="Zhuang"/>
            <person name="G."/>
            <person name="Fan"/>
            <person name="Y."/>
            <person name="Gao"/>
            <person name="Q."/>
            <person name="Li"/>
            <person name="Y."/>
            <person name="Ju"/>
            <person name="Z."/>
            <person name="Li"/>
            <person name="J."/>
            <person name="Li"/>
            <person name="R."/>
            <person name="Hou"/>
            <person name="M."/>
            <person name="Yang"/>
            <person name="G."/>
            <person name="Liu"/>
            <person name="G."/>
            <person name="Liu"/>
            <person name="W."/>
            <person name="Guo"/>
            <person name="J."/>
            <person name="Pan"/>
            <person name="S."/>
            <person name="Fan"/>
            <person name="G."/>
            <person name="Zhang"/>
            <person name="W."/>
            <person name="Zhang"/>
            <person name="R."/>
            <person name="Yu"/>
            <person name="J."/>
            <person name="Zhang"/>
            <person name="X."/>
            <person name="Yin"/>
            <person name="Q."/>
            <person name="Ji"/>
            <person name="C."/>
            <person name="Jin"/>
            <person name="Y."/>
            <person name="Yue"/>
            <person name="G."/>
            <person name="Liu"/>
            <person name="M."/>
            <person name="Xu"/>
            <person name="J."/>
            <person name="Liu"/>
            <person name="S."/>
            <person name="Jordana"/>
            <person name="J."/>
            <person name="Noce"/>
            <person name="A."/>
            <person name="Amills"/>
            <person name="M."/>
            <person name="Wu"/>
            <person name="D.D."/>
            <person name="Li"/>
            <person name="S."/>
            <person name="Zhou"/>
            <person name="X. and Zhong"/>
            <person name="J."/>
        </authorList>
    </citation>
    <scope>NUCLEOTIDE SEQUENCE [LARGE SCALE GENOMIC DNA]</scope>
</reference>
<evidence type="ECO:0000256" key="6">
    <source>
        <dbReference type="ARBA" id="ARBA00079325"/>
    </source>
</evidence>
<name>A0A9L0KMD4_EQUAS</name>
<evidence type="ECO:0000313" key="10">
    <source>
        <dbReference type="Proteomes" id="UP000694387"/>
    </source>
</evidence>
<protein>
    <recommendedName>
        <fullName evidence="5">Ribonuclease P protein subunit p25-like protein</fullName>
    </recommendedName>
    <alternativeName>
        <fullName evidence="6">Rpp25-like protein</fullName>
    </alternativeName>
</protein>
<dbReference type="InterPro" id="IPR036882">
    <property type="entry name" value="Alba-like_dom_sf"/>
</dbReference>
<keyword evidence="10" id="KW-1185">Reference proteome</keyword>
<evidence type="ECO:0000313" key="9">
    <source>
        <dbReference type="Ensembl" id="ENSEASP00005063186.1"/>
    </source>
</evidence>
<dbReference type="GO" id="GO:0005634">
    <property type="term" value="C:nucleus"/>
    <property type="evidence" value="ECO:0007669"/>
    <property type="project" value="UniProtKB-SubCell"/>
</dbReference>
<dbReference type="Pfam" id="PF01918">
    <property type="entry name" value="Alba"/>
    <property type="match status" value="1"/>
</dbReference>
<dbReference type="AlphaFoldDB" id="A0A9L0KMD4"/>
<dbReference type="FunFam" id="3.30.110.20:FF:000004">
    <property type="entry name" value="Ribonuclease P protein subunit p25-like protein"/>
    <property type="match status" value="1"/>
</dbReference>
<keyword evidence="3" id="KW-0539">Nucleus</keyword>
<proteinExistence type="inferred from homology"/>
<feature type="compositionally biased region" description="Low complexity" evidence="7">
    <location>
        <begin position="72"/>
        <end position="90"/>
    </location>
</feature>
<sequence>GPVIRRAPYASPWARAWDPVAWRHQGLWPDVATPYCSQRAVRRTGLAPDERPPRRPLVAGQCPQDEVEADNSVTRLSSRSSSPSSGTSRPGPERTPPPSRCDCGVLSRQRQPCHLLTAKPSPPSGRGTPPTAAPLRPAGRPSPGVTADRACAQGRRSPAGLFSRGGPAPRPSGPAPPGARGPAASARSRPARHLASRPSSRRAGPRGESRSRGGHREDLRPAVSRMEHYRKAGSVELPAPSPMPQLPPDTLEMRVRDGSKIRNLLGLALGRLEGGSARHVVFSGSGRAAGKAVSCAEIVKRRVPGLHQLTKLRFLQTEDSWVPTSPDTGLDPLTVRRHVPAVWVLLSRDPLDPNECGYQPPGAPPGLGSTPSSTCGPRPRRKPRDTRS</sequence>
<dbReference type="Proteomes" id="UP000694387">
    <property type="component" value="Chromosome 23"/>
</dbReference>
<feature type="compositionally biased region" description="Low complexity" evidence="7">
    <location>
        <begin position="124"/>
        <end position="134"/>
    </location>
</feature>
<feature type="region of interest" description="Disordered" evidence="7">
    <location>
        <begin position="351"/>
        <end position="388"/>
    </location>
</feature>
<evidence type="ECO:0000256" key="1">
    <source>
        <dbReference type="ARBA" id="ARBA00004123"/>
    </source>
</evidence>
<dbReference type="GeneTree" id="ENSGT00390000002564"/>
<evidence type="ECO:0000259" key="8">
    <source>
        <dbReference type="Pfam" id="PF01918"/>
    </source>
</evidence>
<organism evidence="9 10">
    <name type="scientific">Equus asinus</name>
    <name type="common">Donkey</name>
    <name type="synonym">Equus africanus asinus</name>
    <dbReference type="NCBI Taxonomy" id="9793"/>
    <lineage>
        <taxon>Eukaryota</taxon>
        <taxon>Metazoa</taxon>
        <taxon>Chordata</taxon>
        <taxon>Craniata</taxon>
        <taxon>Vertebrata</taxon>
        <taxon>Euteleostomi</taxon>
        <taxon>Mammalia</taxon>
        <taxon>Eutheria</taxon>
        <taxon>Laurasiatheria</taxon>
        <taxon>Perissodactyla</taxon>
        <taxon>Equidae</taxon>
        <taxon>Equus</taxon>
    </lineage>
</organism>
<evidence type="ECO:0000256" key="5">
    <source>
        <dbReference type="ARBA" id="ARBA00073402"/>
    </source>
</evidence>
<reference evidence="9" key="3">
    <citation type="submission" date="2025-09" db="UniProtKB">
        <authorList>
            <consortium name="Ensembl"/>
        </authorList>
    </citation>
    <scope>IDENTIFICATION</scope>
</reference>
<comment type="similarity">
    <text evidence="2">Belongs to the histone-like Alba family.</text>
</comment>
<dbReference type="GO" id="GO:0003723">
    <property type="term" value="F:RNA binding"/>
    <property type="evidence" value="ECO:0007669"/>
    <property type="project" value="TreeGrafter"/>
</dbReference>
<feature type="compositionally biased region" description="Basic residues" evidence="7">
    <location>
        <begin position="189"/>
        <end position="204"/>
    </location>
</feature>
<dbReference type="PANTHER" id="PTHR13516">
    <property type="entry name" value="RIBONUCLEASE P SUBUNIT P25"/>
    <property type="match status" value="1"/>
</dbReference>
<feature type="compositionally biased region" description="Basic residues" evidence="7">
    <location>
        <begin position="378"/>
        <end position="388"/>
    </location>
</feature>
<dbReference type="InterPro" id="IPR051958">
    <property type="entry name" value="Alba-like_NAB"/>
</dbReference>
<evidence type="ECO:0000256" key="3">
    <source>
        <dbReference type="ARBA" id="ARBA00023242"/>
    </source>
</evidence>
<comment type="subcellular location">
    <subcellularLocation>
        <location evidence="1">Nucleus</location>
    </subcellularLocation>
</comment>
<accession>A0A9L0KMD4</accession>
<dbReference type="Ensembl" id="ENSEAST00005043816.1">
    <property type="protein sequence ID" value="ENSEASP00005063186.1"/>
    <property type="gene ID" value="ENSEASG00005024957.1"/>
</dbReference>
<feature type="compositionally biased region" description="Basic and acidic residues" evidence="7">
    <location>
        <begin position="205"/>
        <end position="223"/>
    </location>
</feature>
<dbReference type="GO" id="GO:0000172">
    <property type="term" value="C:ribonuclease MRP complex"/>
    <property type="evidence" value="ECO:0007669"/>
    <property type="project" value="TreeGrafter"/>
</dbReference>
<dbReference type="GO" id="GO:0001682">
    <property type="term" value="P:tRNA 5'-leader removal"/>
    <property type="evidence" value="ECO:0007669"/>
    <property type="project" value="TreeGrafter"/>
</dbReference>
<reference evidence="9" key="2">
    <citation type="submission" date="2025-08" db="UniProtKB">
        <authorList>
            <consortium name="Ensembl"/>
        </authorList>
    </citation>
    <scope>IDENTIFICATION</scope>
</reference>
<dbReference type="PANTHER" id="PTHR13516:SF8">
    <property type="entry name" value="RIBONUCLEASE P PROTEIN SUBUNIT P25-LIKE PROTEIN"/>
    <property type="match status" value="1"/>
</dbReference>